<dbReference type="Pfam" id="PF10451">
    <property type="entry name" value="Stn1"/>
    <property type="match status" value="1"/>
</dbReference>
<evidence type="ECO:0000256" key="3">
    <source>
        <dbReference type="ARBA" id="ARBA00022895"/>
    </source>
</evidence>
<dbReference type="Pfam" id="PF12659">
    <property type="entry name" value="Stn1_C"/>
    <property type="match status" value="1"/>
</dbReference>
<dbReference type="Proteomes" id="UP000510647">
    <property type="component" value="Chromosome 7"/>
</dbReference>
<dbReference type="OrthoDB" id="77828at2759"/>
<dbReference type="EMBL" id="CP059273">
    <property type="protein sequence ID" value="QLQ82067.1"/>
    <property type="molecule type" value="Genomic_DNA"/>
</dbReference>
<evidence type="ECO:0000259" key="5">
    <source>
        <dbReference type="Pfam" id="PF12659"/>
    </source>
</evidence>
<accession>A0A7H9HYW3</accession>
<comment type="subcellular location">
    <subcellularLocation>
        <location evidence="1">Chromosome</location>
        <location evidence="1">Telomere</location>
    </subcellularLocation>
</comment>
<protein>
    <recommendedName>
        <fullName evidence="8">CST complex subunit Stn1 N-terminal domain-containing protein</fullName>
    </recommendedName>
</protein>
<proteinExistence type="predicted"/>
<evidence type="ECO:0000256" key="2">
    <source>
        <dbReference type="ARBA" id="ARBA00022454"/>
    </source>
</evidence>
<dbReference type="Gene3D" id="3.30.1370.230">
    <property type="entry name" value="Stn1, C-terminal wHTH domain"/>
    <property type="match status" value="1"/>
</dbReference>
<dbReference type="AlphaFoldDB" id="A0A7H9HYW3"/>
<evidence type="ECO:0000313" key="6">
    <source>
        <dbReference type="EMBL" id="QLQ82067.1"/>
    </source>
</evidence>
<keyword evidence="3" id="KW-0779">Telomere</keyword>
<dbReference type="Gene3D" id="1.10.10.1080">
    <property type="entry name" value="Stn1, N-terminal wHTH domain"/>
    <property type="match status" value="1"/>
</dbReference>
<name>A0A7H9HYW3_9SACH</name>
<feature type="domain" description="CST complex subunit Stn1 N-terminal" evidence="4">
    <location>
        <begin position="11"/>
        <end position="245"/>
    </location>
</feature>
<gene>
    <name evidence="6" type="ORF">HG537_0G03220</name>
</gene>
<organism evidence="6 7">
    <name type="scientific">Torulaspora globosa</name>
    <dbReference type="NCBI Taxonomy" id="48254"/>
    <lineage>
        <taxon>Eukaryota</taxon>
        <taxon>Fungi</taxon>
        <taxon>Dikarya</taxon>
        <taxon>Ascomycota</taxon>
        <taxon>Saccharomycotina</taxon>
        <taxon>Saccharomycetes</taxon>
        <taxon>Saccharomycetales</taxon>
        <taxon>Saccharomycetaceae</taxon>
        <taxon>Torulaspora</taxon>
    </lineage>
</organism>
<dbReference type="InterPro" id="IPR018856">
    <property type="entry name" value="Stn1_N"/>
</dbReference>
<keyword evidence="2" id="KW-0158">Chromosome</keyword>
<dbReference type="GO" id="GO:1990879">
    <property type="term" value="C:CST complex"/>
    <property type="evidence" value="ECO:0007669"/>
    <property type="project" value="InterPro"/>
</dbReference>
<dbReference type="InterPro" id="IPR038240">
    <property type="entry name" value="Stn1_C_sf"/>
</dbReference>
<sequence>MGGYDHVAYQDRDVTFFVPPLFSHSRYYRGKAVPLLIGDLWQCIEKSRVVCVEYYHYQTSCLFWKNHPIRRVSVLGIVMGFKWKWINEEDYVFLFVDDFSSRPDDQSKLLACKCRKDMLQTYCLSVNQLVGKRLRLSGEIDLYRGELSVDDVELCHDLMTEIEHWELSLAQCKDLNRPWELNRQVCEDTLTQESYAQTGENEGTSAFTTPVKPRNKQEFVEALLVEQYKRELEIVSPYRDGSQCEDEISDDSMNSKSLKFVIESSVQQINEPLLLNPENSQVHSDKSISTCSESEARVQVLRYLLSRGNRAVPLLELYQAAEINNIVSDISTIIFNRQNLMLVKPLELLKSETFFEIIRKLVISGLITYTSQNVIDSTPLKSLYKYFTSRLLGLLKLQFYSGTIEIRQVHEKLSLPNVSHKAILEVLKETLRDLVNKHPNAITGWWIEMNGKESIQIHLEYSK</sequence>
<evidence type="ECO:0000259" key="4">
    <source>
        <dbReference type="Pfam" id="PF10451"/>
    </source>
</evidence>
<feature type="domain" description="Stn1 C-terminal fungi" evidence="5">
    <location>
        <begin position="299"/>
        <end position="462"/>
    </location>
</feature>
<evidence type="ECO:0000313" key="7">
    <source>
        <dbReference type="Proteomes" id="UP000510647"/>
    </source>
</evidence>
<evidence type="ECO:0000256" key="1">
    <source>
        <dbReference type="ARBA" id="ARBA00004574"/>
    </source>
</evidence>
<dbReference type="Gene3D" id="2.40.50.1040">
    <property type="match status" value="1"/>
</dbReference>
<reference evidence="6 7" key="1">
    <citation type="submission" date="2020-06" db="EMBL/GenBank/DDBJ databases">
        <title>The yeast mating-type switching endonuclease HO is a domesticated member of an unorthodox homing genetic element family.</title>
        <authorList>
            <person name="Coughlan A.Y."/>
            <person name="Lombardi L."/>
            <person name="Braun-Galleani S."/>
            <person name="Martos A.R."/>
            <person name="Galeote V."/>
            <person name="Bigey F."/>
            <person name="Dequin S."/>
            <person name="Byrne K.P."/>
            <person name="Wolfe K.H."/>
        </authorList>
    </citation>
    <scope>NUCLEOTIDE SEQUENCE [LARGE SCALE GENOMIC DNA]</scope>
    <source>
        <strain evidence="6 7">CBS2947</strain>
    </source>
</reference>
<evidence type="ECO:0008006" key="8">
    <source>
        <dbReference type="Google" id="ProtNLM"/>
    </source>
</evidence>
<keyword evidence="7" id="KW-1185">Reference proteome</keyword>
<dbReference type="GO" id="GO:0016233">
    <property type="term" value="P:telomere capping"/>
    <property type="evidence" value="ECO:0007669"/>
    <property type="project" value="InterPro"/>
</dbReference>
<dbReference type="InterPro" id="IPR024263">
    <property type="entry name" value="Stn1_C_fungi"/>
</dbReference>